<dbReference type="Proteomes" id="UP000590740">
    <property type="component" value="Unassembled WGS sequence"/>
</dbReference>
<evidence type="ECO:0000313" key="5">
    <source>
        <dbReference type="Proteomes" id="UP000590740"/>
    </source>
</evidence>
<protein>
    <recommendedName>
        <fullName evidence="3">Fibronectin type-III domain-containing protein</fullName>
    </recommendedName>
</protein>
<feature type="domain" description="Fibronectin type-III" evidence="3">
    <location>
        <begin position="213"/>
        <end position="311"/>
    </location>
</feature>
<dbReference type="Gene3D" id="2.60.40.10">
    <property type="entry name" value="Immunoglobulins"/>
    <property type="match status" value="2"/>
</dbReference>
<dbReference type="EMBL" id="JACHIG010000002">
    <property type="protein sequence ID" value="MBB5031538.1"/>
    <property type="molecule type" value="Genomic_DNA"/>
</dbReference>
<dbReference type="InterPro" id="IPR001258">
    <property type="entry name" value="NHL_repeat"/>
</dbReference>
<dbReference type="PANTHER" id="PTHR13833:SF71">
    <property type="entry name" value="NHL DOMAIN-CONTAINING PROTEIN"/>
    <property type="match status" value="1"/>
</dbReference>
<dbReference type="InterPro" id="IPR013783">
    <property type="entry name" value="Ig-like_fold"/>
</dbReference>
<evidence type="ECO:0000259" key="3">
    <source>
        <dbReference type="PROSITE" id="PS50853"/>
    </source>
</evidence>
<keyword evidence="1" id="KW-0677">Repeat</keyword>
<evidence type="ECO:0000256" key="2">
    <source>
        <dbReference type="PROSITE-ProRule" id="PRU00504"/>
    </source>
</evidence>
<proteinExistence type="predicted"/>
<dbReference type="InterPro" id="IPR011042">
    <property type="entry name" value="6-blade_b-propeller_TolB-like"/>
</dbReference>
<dbReference type="InterPro" id="IPR056822">
    <property type="entry name" value="TEN_NHL"/>
</dbReference>
<dbReference type="InterPro" id="IPR003961">
    <property type="entry name" value="FN3_dom"/>
</dbReference>
<dbReference type="SUPFAM" id="SSF49265">
    <property type="entry name" value="Fibronectin type III"/>
    <property type="match status" value="1"/>
</dbReference>
<dbReference type="Pfam" id="PF01436">
    <property type="entry name" value="NHL"/>
    <property type="match status" value="2"/>
</dbReference>
<dbReference type="InterPro" id="IPR036116">
    <property type="entry name" value="FN3_sf"/>
</dbReference>
<comment type="caution">
    <text evidence="4">The sequence shown here is derived from an EMBL/GenBank/DDBJ whole genome shotgun (WGS) entry which is preliminary data.</text>
</comment>
<keyword evidence="5" id="KW-1185">Reference proteome</keyword>
<name>A0A7W7Y8E8_9BACT</name>
<dbReference type="AlphaFoldDB" id="A0A7W7Y8E8"/>
<feature type="repeat" description="NHL" evidence="2">
    <location>
        <begin position="2"/>
        <end position="44"/>
    </location>
</feature>
<dbReference type="InterPro" id="IPR025883">
    <property type="entry name" value="Cadherin-like_domain"/>
</dbReference>
<dbReference type="Pfam" id="PF12733">
    <property type="entry name" value="Cadherin-like"/>
    <property type="match status" value="1"/>
</dbReference>
<dbReference type="PROSITE" id="PS50853">
    <property type="entry name" value="FN3"/>
    <property type="match status" value="1"/>
</dbReference>
<dbReference type="SUPFAM" id="SSF63829">
    <property type="entry name" value="Calcium-dependent phosphotriesterase"/>
    <property type="match status" value="1"/>
</dbReference>
<evidence type="ECO:0000313" key="4">
    <source>
        <dbReference type="EMBL" id="MBB5031538.1"/>
    </source>
</evidence>
<dbReference type="PANTHER" id="PTHR13833">
    <property type="match status" value="1"/>
</dbReference>
<dbReference type="Pfam" id="PF25021">
    <property type="entry name" value="TEN_NHL"/>
    <property type="match status" value="2"/>
</dbReference>
<accession>A0A7W7Y8E8</accession>
<dbReference type="SMART" id="SM00060">
    <property type="entry name" value="FN3"/>
    <property type="match status" value="2"/>
</dbReference>
<evidence type="ECO:0000256" key="1">
    <source>
        <dbReference type="ARBA" id="ARBA00022737"/>
    </source>
</evidence>
<organism evidence="4 5">
    <name type="scientific">Prosthecobacter vanneervenii</name>
    <dbReference type="NCBI Taxonomy" id="48466"/>
    <lineage>
        <taxon>Bacteria</taxon>
        <taxon>Pseudomonadati</taxon>
        <taxon>Verrucomicrobiota</taxon>
        <taxon>Verrucomicrobiia</taxon>
        <taxon>Verrucomicrobiales</taxon>
        <taxon>Verrucomicrobiaceae</taxon>
        <taxon>Prosthecobacter</taxon>
    </lineage>
</organism>
<dbReference type="PROSITE" id="PS51125">
    <property type="entry name" value="NHL"/>
    <property type="match status" value="1"/>
</dbReference>
<gene>
    <name evidence="4" type="ORF">HNQ65_001106</name>
</gene>
<sequence>MSGSADGTGSAARFNNPSGVAVDSAGNVYVADGDNSTIRKVTAAGVVNTLAGSAGETGSTDGTGSAARFFYPNGVAVDSEGSVYVSDGDSNTIRKVTAAGVVSTLAGSAGVSGSADGTGSAARFNNPTGVMVDSAGNVYVADQFNHTIRMVTSAGVVSTIGGVAGQFGHAIGYASVAGFYKPSGISLSPSGVIYVTDSNHRVVQGQQLSGFQPVLTLGGISALSTTGATLNGTVNPNGFVTTAQFEYGTTTSYGSTAAVTLSANSGTTAQNVSASLTGLTPNTVYYYRLSAVNVDGTQTTLGGMFTTTLSSNANLSALALNSGTLSPVFASGTVSYTASVGNAVNSITVTPTLADASGSVQVRSNGGTYASVISGSASGALALNSGSNTVDVRVTAQDGVTQKTYTVAVARGAATPTVDSPEAESISATGASLGGNVISDGGAEITERGVVYSVTASNGNPLIGGAGVTKVTASGTTGQFTAAVTGLVQETDYSFRAYATNSQGTSYTSVGSFTALTFHQSWRKAHFGSFANSGQAADDADPDSDGIPNLLERALNLPPNAASRVSENLRTAGGNLEYTYTRGSAAHHSGTTFQVEWSDDLTTWSTAGVGESLVSDDGAHQQVRATISAGSSRRFVRLRVR</sequence>
<reference evidence="4 5" key="1">
    <citation type="submission" date="2020-08" db="EMBL/GenBank/DDBJ databases">
        <title>Genomic Encyclopedia of Type Strains, Phase IV (KMG-IV): sequencing the most valuable type-strain genomes for metagenomic binning, comparative biology and taxonomic classification.</title>
        <authorList>
            <person name="Goeker M."/>
        </authorList>
    </citation>
    <scope>NUCLEOTIDE SEQUENCE [LARGE SCALE GENOMIC DNA]</scope>
    <source>
        <strain evidence="4 5">DSM 12252</strain>
    </source>
</reference>
<dbReference type="Gene3D" id="2.120.10.30">
    <property type="entry name" value="TolB, C-terminal domain"/>
    <property type="match status" value="3"/>
</dbReference>